<evidence type="ECO:0000313" key="2">
    <source>
        <dbReference type="Proteomes" id="UP000694423"/>
    </source>
</evidence>
<proteinExistence type="predicted"/>
<accession>A0A8C4J3X1</accession>
<sequence length="105" mass="11961">LGWISLGFPREETSQEQFWASWGKLSSWGSKSLTVIQPSPPPTFFLRPTHPSSQQISPAHIQPAFICLSSNPQPQLEPFCPSSSEVVLRMYYPQTMHRHPPRFPN</sequence>
<name>A0A8C4J3X1_DRONO</name>
<reference evidence="1" key="2">
    <citation type="submission" date="2025-09" db="UniProtKB">
        <authorList>
            <consortium name="Ensembl"/>
        </authorList>
    </citation>
    <scope>IDENTIFICATION</scope>
</reference>
<dbReference type="Proteomes" id="UP000694423">
    <property type="component" value="Unplaced"/>
</dbReference>
<evidence type="ECO:0000313" key="1">
    <source>
        <dbReference type="Ensembl" id="ENSDNVP00000003503.1"/>
    </source>
</evidence>
<reference evidence="1" key="1">
    <citation type="submission" date="2025-08" db="UniProtKB">
        <authorList>
            <consortium name="Ensembl"/>
        </authorList>
    </citation>
    <scope>IDENTIFICATION</scope>
</reference>
<dbReference type="Ensembl" id="ENSDNVT00000004218.1">
    <property type="protein sequence ID" value="ENSDNVP00000003503.1"/>
    <property type="gene ID" value="ENSDNVG00000002479.1"/>
</dbReference>
<dbReference type="AlphaFoldDB" id="A0A8C4J3X1"/>
<protein>
    <submittedName>
        <fullName evidence="1">Uncharacterized protein</fullName>
    </submittedName>
</protein>
<keyword evidence="2" id="KW-1185">Reference proteome</keyword>
<organism evidence="1 2">
    <name type="scientific">Dromaius novaehollandiae</name>
    <name type="common">Emu</name>
    <dbReference type="NCBI Taxonomy" id="8790"/>
    <lineage>
        <taxon>Eukaryota</taxon>
        <taxon>Metazoa</taxon>
        <taxon>Chordata</taxon>
        <taxon>Craniata</taxon>
        <taxon>Vertebrata</taxon>
        <taxon>Euteleostomi</taxon>
        <taxon>Archelosauria</taxon>
        <taxon>Archosauria</taxon>
        <taxon>Dinosauria</taxon>
        <taxon>Saurischia</taxon>
        <taxon>Theropoda</taxon>
        <taxon>Coelurosauria</taxon>
        <taxon>Aves</taxon>
        <taxon>Palaeognathae</taxon>
        <taxon>Casuariiformes</taxon>
        <taxon>Dromaiidae</taxon>
        <taxon>Dromaius</taxon>
    </lineage>
</organism>